<dbReference type="PANTHER" id="PTHR43201:SF5">
    <property type="entry name" value="MEDIUM-CHAIN ACYL-COA LIGASE ACSF2, MITOCHONDRIAL"/>
    <property type="match status" value="1"/>
</dbReference>
<organism evidence="4 5">
    <name type="scientific">Pseudomonas batumici</name>
    <dbReference type="NCBI Taxonomy" id="226910"/>
    <lineage>
        <taxon>Bacteria</taxon>
        <taxon>Pseudomonadati</taxon>
        <taxon>Pseudomonadota</taxon>
        <taxon>Gammaproteobacteria</taxon>
        <taxon>Pseudomonadales</taxon>
        <taxon>Pseudomonadaceae</taxon>
        <taxon>Pseudomonas</taxon>
    </lineage>
</organism>
<dbReference type="Proteomes" id="UP000031535">
    <property type="component" value="Unassembled WGS sequence"/>
</dbReference>
<dbReference type="GO" id="GO:0031956">
    <property type="term" value="F:medium-chain fatty acid-CoA ligase activity"/>
    <property type="evidence" value="ECO:0007669"/>
    <property type="project" value="TreeGrafter"/>
</dbReference>
<dbReference type="OrthoDB" id="8445630at2"/>
<evidence type="ECO:0000256" key="1">
    <source>
        <dbReference type="ARBA" id="ARBA00006432"/>
    </source>
</evidence>
<dbReference type="Gene3D" id="3.40.50.12780">
    <property type="entry name" value="N-terminal domain of ligase-like"/>
    <property type="match status" value="1"/>
</dbReference>
<evidence type="ECO:0000256" key="2">
    <source>
        <dbReference type="ARBA" id="ARBA00022598"/>
    </source>
</evidence>
<dbReference type="PATRIC" id="fig|226910.6.peg.5806"/>
<dbReference type="EMBL" id="JXDG01000126">
    <property type="protein sequence ID" value="KIH80475.1"/>
    <property type="molecule type" value="Genomic_DNA"/>
</dbReference>
<evidence type="ECO:0000259" key="3">
    <source>
        <dbReference type="Pfam" id="PF00501"/>
    </source>
</evidence>
<dbReference type="SUPFAM" id="SSF56801">
    <property type="entry name" value="Acetyl-CoA synthetase-like"/>
    <property type="match status" value="1"/>
</dbReference>
<proteinExistence type="inferred from homology"/>
<protein>
    <submittedName>
        <fullName evidence="4">Long-chain-fatty-acid--CoA ligase</fullName>
    </submittedName>
</protein>
<accession>A0A0C2I0H9</accession>
<keyword evidence="5" id="KW-1185">Reference proteome</keyword>
<dbReference type="RefSeq" id="WP_052451390.1">
    <property type="nucleotide sequence ID" value="NZ_JXDG01000126.1"/>
</dbReference>
<dbReference type="STRING" id="226910.UCMB321_5820"/>
<sequence>MNSLVNIGQREDFISPGQLENISTTASVGERVDAGRRYQEYLAYWAVQSLPAGQVVLIALPNSPDLLAMFAAVLNSGYVPALIAPTTPGERIAQMIGDFSAGALVRSATHEAAWAGYGISKAQDLGRWQVGQVPNAPLPVTQPGQVVIATSGTSRAFSSGCVHWYSALQTNALRHARSIGLDRTDRILVNLPMYYSTALVAQTIAALELGAHLVISGPPFLVPTYLEDIQEHRITASSVTPVLLRQINAHSQPLPACLRLLTVGGDLAAAAEVSHCMAVNPGLELYLTYGISEAGPRVSTCAAHRVSAQRLSSVGLPLDGTQVMLLRPSEDSLEGELLVSSDTLLTKKIGQDSHTPIIERDGKRWLKTGDIFSQDHEGYLYFKGRNSDFIVIRDEKVNLGAIKQMCKRVPGVLACRTEVVSDASVLAGFQLELTVDREVVQENQGDHFKTRLLKQLKHYERPLAIALLHRDALSMTNHK</sequence>
<name>A0A0C2I0H9_9PSED</name>
<evidence type="ECO:0000313" key="5">
    <source>
        <dbReference type="Proteomes" id="UP000031535"/>
    </source>
</evidence>
<dbReference type="InterPro" id="IPR000873">
    <property type="entry name" value="AMP-dep_synth/lig_dom"/>
</dbReference>
<reference evidence="4 5" key="1">
    <citation type="submission" date="2015-01" db="EMBL/GenBank/DDBJ databases">
        <title>Complete genome of Pseudomonas batumici UCM B-321 producer of the batumin antibiotic with strong antistaphilococcal and potential anticancer activity.</title>
        <authorList>
            <person name="Klochko V.V."/>
            <person name="Zelena L.B."/>
            <person name="Elena K.A."/>
            <person name="Reva O.N."/>
        </authorList>
    </citation>
    <scope>NUCLEOTIDE SEQUENCE [LARGE SCALE GENOMIC DNA]</scope>
    <source>
        <strain evidence="4 5">UCM B-321</strain>
    </source>
</reference>
<dbReference type="AlphaFoldDB" id="A0A0C2I0H9"/>
<gene>
    <name evidence="4" type="ORF">UCMB321_5820</name>
</gene>
<dbReference type="GO" id="GO:0006631">
    <property type="term" value="P:fatty acid metabolic process"/>
    <property type="evidence" value="ECO:0007669"/>
    <property type="project" value="TreeGrafter"/>
</dbReference>
<dbReference type="Pfam" id="PF00501">
    <property type="entry name" value="AMP-binding"/>
    <property type="match status" value="1"/>
</dbReference>
<comment type="caution">
    <text evidence="4">The sequence shown here is derived from an EMBL/GenBank/DDBJ whole genome shotgun (WGS) entry which is preliminary data.</text>
</comment>
<comment type="similarity">
    <text evidence="1">Belongs to the ATP-dependent AMP-binding enzyme family.</text>
</comment>
<dbReference type="PANTHER" id="PTHR43201">
    <property type="entry name" value="ACYL-COA SYNTHETASE"/>
    <property type="match status" value="1"/>
</dbReference>
<dbReference type="InterPro" id="IPR042099">
    <property type="entry name" value="ANL_N_sf"/>
</dbReference>
<feature type="domain" description="AMP-dependent synthetase/ligase" evidence="3">
    <location>
        <begin position="52"/>
        <end position="344"/>
    </location>
</feature>
<evidence type="ECO:0000313" key="4">
    <source>
        <dbReference type="EMBL" id="KIH80475.1"/>
    </source>
</evidence>
<keyword evidence="2 4" id="KW-0436">Ligase</keyword>